<evidence type="ECO:0000313" key="3">
    <source>
        <dbReference type="Proteomes" id="UP000217265"/>
    </source>
</evidence>
<keyword evidence="1" id="KW-1133">Transmembrane helix</keyword>
<proteinExistence type="predicted"/>
<organism evidence="2 3">
    <name type="scientific">Nibricoccus aquaticus</name>
    <dbReference type="NCBI Taxonomy" id="2576891"/>
    <lineage>
        <taxon>Bacteria</taxon>
        <taxon>Pseudomonadati</taxon>
        <taxon>Verrucomicrobiota</taxon>
        <taxon>Opitutia</taxon>
        <taxon>Opitutales</taxon>
        <taxon>Opitutaceae</taxon>
        <taxon>Nibricoccus</taxon>
    </lineage>
</organism>
<evidence type="ECO:0000256" key="1">
    <source>
        <dbReference type="SAM" id="Phobius"/>
    </source>
</evidence>
<feature type="transmembrane region" description="Helical" evidence="1">
    <location>
        <begin position="6"/>
        <end position="29"/>
    </location>
</feature>
<dbReference type="Proteomes" id="UP000217265">
    <property type="component" value="Chromosome"/>
</dbReference>
<accession>A0A290Q3Q8</accession>
<keyword evidence="1" id="KW-0812">Transmembrane</keyword>
<name>A0A290Q3Q8_9BACT</name>
<keyword evidence="1" id="KW-0472">Membrane</keyword>
<protein>
    <submittedName>
        <fullName evidence="2">Uncharacterized protein</fullName>
    </submittedName>
</protein>
<sequence>MPQILFVLFILVWASALVALLYGTGYWIAAASEIQPEKKSRYGWNPLNATISPANLTVRGQTYRKKALRGLILFVSLTATVLAAGFGLKMIAMIAASLK</sequence>
<dbReference type="AlphaFoldDB" id="A0A290Q3Q8"/>
<reference evidence="2 3" key="1">
    <citation type="submission" date="2017-09" db="EMBL/GenBank/DDBJ databases">
        <title>Complete genome sequence of Verrucomicrobial strain HZ-65, isolated from freshwater.</title>
        <authorList>
            <person name="Choi A."/>
        </authorList>
    </citation>
    <scope>NUCLEOTIDE SEQUENCE [LARGE SCALE GENOMIC DNA]</scope>
    <source>
        <strain evidence="2 3">HZ-65</strain>
    </source>
</reference>
<feature type="transmembrane region" description="Helical" evidence="1">
    <location>
        <begin position="71"/>
        <end position="96"/>
    </location>
</feature>
<keyword evidence="3" id="KW-1185">Reference proteome</keyword>
<dbReference type="EMBL" id="CP023344">
    <property type="protein sequence ID" value="ATC63063.1"/>
    <property type="molecule type" value="Genomic_DNA"/>
</dbReference>
<dbReference type="RefSeq" id="WP_096054695.1">
    <property type="nucleotide sequence ID" value="NZ_CP023344.1"/>
</dbReference>
<gene>
    <name evidence="2" type="ORF">CMV30_03305</name>
</gene>
<evidence type="ECO:0000313" key="2">
    <source>
        <dbReference type="EMBL" id="ATC63063.1"/>
    </source>
</evidence>
<dbReference type="KEGG" id="vbh:CMV30_03305"/>